<dbReference type="GO" id="GO:0003677">
    <property type="term" value="F:DNA binding"/>
    <property type="evidence" value="ECO:0007669"/>
    <property type="project" value="InterPro"/>
</dbReference>
<dbReference type="Pfam" id="PF13443">
    <property type="entry name" value="HTH_26"/>
    <property type="match status" value="1"/>
</dbReference>
<dbReference type="OrthoDB" id="9805309at2"/>
<evidence type="ECO:0000259" key="1">
    <source>
        <dbReference type="PROSITE" id="PS50943"/>
    </source>
</evidence>
<dbReference type="CDD" id="cd00093">
    <property type="entry name" value="HTH_XRE"/>
    <property type="match status" value="1"/>
</dbReference>
<proteinExistence type="predicted"/>
<organism evidence="3 4">
    <name type="scientific">Brevibacillus agri</name>
    <dbReference type="NCBI Taxonomy" id="51101"/>
    <lineage>
        <taxon>Bacteria</taxon>
        <taxon>Bacillati</taxon>
        <taxon>Bacillota</taxon>
        <taxon>Bacilli</taxon>
        <taxon>Bacillales</taxon>
        <taxon>Paenibacillaceae</taxon>
        <taxon>Brevibacillus</taxon>
    </lineage>
</organism>
<dbReference type="Gene3D" id="1.10.260.40">
    <property type="entry name" value="lambda repressor-like DNA-binding domains"/>
    <property type="match status" value="1"/>
</dbReference>
<dbReference type="Proteomes" id="UP000317180">
    <property type="component" value="Unassembled WGS sequence"/>
</dbReference>
<dbReference type="EMBL" id="RHHN01000007">
    <property type="protein sequence ID" value="RNB61310.1"/>
    <property type="molecule type" value="Genomic_DNA"/>
</dbReference>
<dbReference type="PROSITE" id="PS50943">
    <property type="entry name" value="HTH_CROC1"/>
    <property type="match status" value="1"/>
</dbReference>
<comment type="caution">
    <text evidence="3">The sequence shown here is derived from an EMBL/GenBank/DDBJ whole genome shotgun (WGS) entry which is preliminary data.</text>
</comment>
<reference evidence="2 5" key="2">
    <citation type="submission" date="2019-06" db="EMBL/GenBank/DDBJ databases">
        <title>Whole genome shotgun sequence of Brevibacillus agri NBRC 15538.</title>
        <authorList>
            <person name="Hosoyama A."/>
            <person name="Uohara A."/>
            <person name="Ohji S."/>
            <person name="Ichikawa N."/>
        </authorList>
    </citation>
    <scope>NUCLEOTIDE SEQUENCE [LARGE SCALE GENOMIC DNA]</scope>
    <source>
        <strain evidence="2 5">NBRC 15538</strain>
    </source>
</reference>
<gene>
    <name evidence="2" type="ORF">BAG01nite_39900</name>
    <name evidence="3" type="ORF">EB820_01380</name>
</gene>
<dbReference type="RefSeq" id="WP_005826981.1">
    <property type="nucleotide sequence ID" value="NZ_BJOD01000052.1"/>
</dbReference>
<dbReference type="GeneID" id="82813148"/>
<reference evidence="3 4" key="1">
    <citation type="submission" date="2018-10" db="EMBL/GenBank/DDBJ databases">
        <title>Phylogenomics of Brevibacillus.</title>
        <authorList>
            <person name="Dunlap C."/>
        </authorList>
    </citation>
    <scope>NUCLEOTIDE SEQUENCE [LARGE SCALE GENOMIC DNA]</scope>
    <source>
        <strain evidence="3 4">NRRL NRS 1219</strain>
    </source>
</reference>
<keyword evidence="5" id="KW-1185">Reference proteome</keyword>
<evidence type="ECO:0000313" key="4">
    <source>
        <dbReference type="Proteomes" id="UP000276178"/>
    </source>
</evidence>
<protein>
    <submittedName>
        <fullName evidence="3">XRE family transcriptional regulator</fullName>
    </submittedName>
</protein>
<feature type="domain" description="HTH cro/C1-type" evidence="1">
    <location>
        <begin position="7"/>
        <end position="62"/>
    </location>
</feature>
<dbReference type="AlphaFoldDB" id="A0A3M8BD20"/>
<name>A0A3M8BD20_9BACL</name>
<dbReference type="EMBL" id="BJOD01000052">
    <property type="protein sequence ID" value="GED27888.1"/>
    <property type="molecule type" value="Genomic_DNA"/>
</dbReference>
<evidence type="ECO:0000313" key="2">
    <source>
        <dbReference type="EMBL" id="GED27888.1"/>
    </source>
</evidence>
<evidence type="ECO:0000313" key="3">
    <source>
        <dbReference type="EMBL" id="RNB61310.1"/>
    </source>
</evidence>
<sequence>MAIRVKLREILEQRGISQRELARLTGLRASTVNHLCSDKVDRVYLETLELICKTLNISIEELIEID</sequence>
<dbReference type="SUPFAM" id="SSF47413">
    <property type="entry name" value="lambda repressor-like DNA-binding domains"/>
    <property type="match status" value="1"/>
</dbReference>
<accession>A0A3M8BD20</accession>
<evidence type="ECO:0000313" key="5">
    <source>
        <dbReference type="Proteomes" id="UP000317180"/>
    </source>
</evidence>
<dbReference type="SMART" id="SM00530">
    <property type="entry name" value="HTH_XRE"/>
    <property type="match status" value="1"/>
</dbReference>
<dbReference type="InterPro" id="IPR010982">
    <property type="entry name" value="Lambda_DNA-bd_dom_sf"/>
</dbReference>
<dbReference type="InterPro" id="IPR001387">
    <property type="entry name" value="Cro/C1-type_HTH"/>
</dbReference>
<dbReference type="Proteomes" id="UP000276178">
    <property type="component" value="Unassembled WGS sequence"/>
</dbReference>